<dbReference type="AlphaFoldDB" id="A0A9D1F5T3"/>
<evidence type="ECO:0000256" key="3">
    <source>
        <dbReference type="ARBA" id="ARBA00022723"/>
    </source>
</evidence>
<dbReference type="GO" id="GO:0046872">
    <property type="term" value="F:metal ion binding"/>
    <property type="evidence" value="ECO:0007669"/>
    <property type="project" value="UniProtKB-KW"/>
</dbReference>
<dbReference type="InterPro" id="IPR036866">
    <property type="entry name" value="RibonucZ/Hydroxyglut_hydro"/>
</dbReference>
<comment type="cofactor">
    <cofactor evidence="1">
        <name>Zn(2+)</name>
        <dbReference type="ChEBI" id="CHEBI:29105"/>
    </cofactor>
</comment>
<feature type="domain" description="Metallo-beta-lactamase" evidence="6">
    <location>
        <begin position="45"/>
        <end position="257"/>
    </location>
</feature>
<accession>A0A9D1F5T3</accession>
<proteinExistence type="inferred from homology"/>
<dbReference type="Gene3D" id="3.60.15.10">
    <property type="entry name" value="Ribonuclease Z/Hydroxyacylglutathione hydrolase-like"/>
    <property type="match status" value="1"/>
</dbReference>
<evidence type="ECO:0000256" key="1">
    <source>
        <dbReference type="ARBA" id="ARBA00001947"/>
    </source>
</evidence>
<comment type="caution">
    <text evidence="7">The sequence shown here is derived from an EMBL/GenBank/DDBJ whole genome shotgun (WGS) entry which is preliminary data.</text>
</comment>
<dbReference type="SUPFAM" id="SSF56281">
    <property type="entry name" value="Metallo-hydrolase/oxidoreductase"/>
    <property type="match status" value="1"/>
</dbReference>
<dbReference type="InterPro" id="IPR001279">
    <property type="entry name" value="Metallo-B-lactamas"/>
</dbReference>
<dbReference type="SMART" id="SM00849">
    <property type="entry name" value="Lactamase_B"/>
    <property type="match status" value="1"/>
</dbReference>
<evidence type="ECO:0000256" key="5">
    <source>
        <dbReference type="ARBA" id="ARBA00022833"/>
    </source>
</evidence>
<dbReference type="Pfam" id="PF00753">
    <property type="entry name" value="Lactamase_B"/>
    <property type="match status" value="1"/>
</dbReference>
<keyword evidence="3" id="KW-0479">Metal-binding</keyword>
<evidence type="ECO:0000256" key="2">
    <source>
        <dbReference type="ARBA" id="ARBA00007749"/>
    </source>
</evidence>
<protein>
    <submittedName>
        <fullName evidence="7">N-acyl homoserine lactonase family protein</fullName>
    </submittedName>
</protein>
<evidence type="ECO:0000259" key="6">
    <source>
        <dbReference type="SMART" id="SM00849"/>
    </source>
</evidence>
<reference evidence="7" key="2">
    <citation type="journal article" date="2021" name="PeerJ">
        <title>Extensive microbial diversity within the chicken gut microbiome revealed by metagenomics and culture.</title>
        <authorList>
            <person name="Gilroy R."/>
            <person name="Ravi A."/>
            <person name="Getino M."/>
            <person name="Pursley I."/>
            <person name="Horton D.L."/>
            <person name="Alikhan N.F."/>
            <person name="Baker D."/>
            <person name="Gharbi K."/>
            <person name="Hall N."/>
            <person name="Watson M."/>
            <person name="Adriaenssens E.M."/>
            <person name="Foster-Nyarko E."/>
            <person name="Jarju S."/>
            <person name="Secka A."/>
            <person name="Antonio M."/>
            <person name="Oren A."/>
            <person name="Chaudhuri R.R."/>
            <person name="La Ragione R."/>
            <person name="Hildebrand F."/>
            <person name="Pallen M.J."/>
        </authorList>
    </citation>
    <scope>NUCLEOTIDE SEQUENCE</scope>
    <source>
        <strain evidence="7">CHK178-757</strain>
    </source>
</reference>
<evidence type="ECO:0000256" key="4">
    <source>
        <dbReference type="ARBA" id="ARBA00022801"/>
    </source>
</evidence>
<gene>
    <name evidence="7" type="ORF">IAB46_11525</name>
</gene>
<name>A0A9D1F5T3_9FIRM</name>
<evidence type="ECO:0000313" key="8">
    <source>
        <dbReference type="Proteomes" id="UP000823927"/>
    </source>
</evidence>
<dbReference type="EMBL" id="DVIT01000044">
    <property type="protein sequence ID" value="HIS48158.1"/>
    <property type="molecule type" value="Genomic_DNA"/>
</dbReference>
<organism evidence="7 8">
    <name type="scientific">Candidatus Scybalocola faecigallinarum</name>
    <dbReference type="NCBI Taxonomy" id="2840941"/>
    <lineage>
        <taxon>Bacteria</taxon>
        <taxon>Bacillati</taxon>
        <taxon>Bacillota</taxon>
        <taxon>Clostridia</taxon>
        <taxon>Lachnospirales</taxon>
        <taxon>Lachnospiraceae</taxon>
        <taxon>Lachnospiraceae incertae sedis</taxon>
        <taxon>Candidatus Scybalocola (ex Gilroy et al. 2021)</taxon>
    </lineage>
</organism>
<dbReference type="InterPro" id="IPR051013">
    <property type="entry name" value="MBL_superfamily_lactonases"/>
</dbReference>
<comment type="similarity">
    <text evidence="2">Belongs to the metallo-beta-lactamase superfamily.</text>
</comment>
<keyword evidence="5" id="KW-0862">Zinc</keyword>
<dbReference type="PANTHER" id="PTHR42978">
    <property type="entry name" value="QUORUM-QUENCHING LACTONASE YTNP-RELATED-RELATED"/>
    <property type="match status" value="1"/>
</dbReference>
<evidence type="ECO:0000313" key="7">
    <source>
        <dbReference type="EMBL" id="HIS48158.1"/>
    </source>
</evidence>
<dbReference type="Proteomes" id="UP000823927">
    <property type="component" value="Unassembled WGS sequence"/>
</dbReference>
<dbReference type="PANTHER" id="PTHR42978:SF2">
    <property type="entry name" value="102 KBASES UNSTABLE REGION: FROM 1 TO 119443"/>
    <property type="match status" value="1"/>
</dbReference>
<reference evidence="7" key="1">
    <citation type="submission" date="2020-10" db="EMBL/GenBank/DDBJ databases">
        <authorList>
            <person name="Gilroy R."/>
        </authorList>
    </citation>
    <scope>NUCLEOTIDE SEQUENCE</scope>
    <source>
        <strain evidence="7">CHK178-757</strain>
    </source>
</reference>
<keyword evidence="4" id="KW-0378">Hydrolase</keyword>
<dbReference type="CDD" id="cd07729">
    <property type="entry name" value="AHL_lactonase_MBL-fold"/>
    <property type="match status" value="1"/>
</dbReference>
<sequence length="273" mass="31056">MNKYGIQFSILDLGKMRSDINLMVPGTVIATRSEPEAKNRMVDVPIDSILIHVPDYGYILCDLGCDPKGMSQNWPESIKEMTPYYQDETQTLEYQLGLVGLTPKDIRTVILSHMHVDHAGYLYLFPHAQVIVQKDEFAQAFAYVFEQLDQNGRTLYMRRDITVPVDKYTLIQGDYQVCPGVTCISLPGHSAGLMGLQVELDEGGTYLFARDAAYLRESYGPPSVASSFSYNVEQYYASHEKLRKLEKETHGKIIFGHDASQWQSMKHAPYFYK</sequence>
<dbReference type="GO" id="GO:0016787">
    <property type="term" value="F:hydrolase activity"/>
    <property type="evidence" value="ECO:0007669"/>
    <property type="project" value="UniProtKB-KW"/>
</dbReference>